<evidence type="ECO:0000256" key="1">
    <source>
        <dbReference type="ARBA" id="ARBA00004370"/>
    </source>
</evidence>
<accession>A0ABM0GUQ5</accession>
<protein>
    <submittedName>
        <fullName evidence="8">Fatty acid hydroxylase domain-containing protein 2-like</fullName>
    </submittedName>
</protein>
<sequence>MDVINGVNLTQPSFVVAGWQRVYQLFGEQEFLLFTVGTGLVINITYWTFGLLLLFMDLTTKPKFLWKYKIQQDKNAPLDPARLPGLFKTTIFNMVALFPVISMILYTGGQFRGSSCSVEDLPSLPRFLLDFVAAVLGEEVFFYYSHRLFHNPYFYKRFHKKHHEWTAPIGLVAIYAHPVEHLLSNTLPLFAGPFIMGSHLLSVWVWVIVALITTTITHSGYHFPFMASPQFHDFHHAKFNYCFGVLGICDYIHGTDSLFRKSKASERNMTFFSLKPIHERIPDDNALKKD</sequence>
<feature type="domain" description="Fatty acid hydroxylase" evidence="6">
    <location>
        <begin position="131"/>
        <end position="255"/>
    </location>
</feature>
<reference evidence="8" key="1">
    <citation type="submission" date="2025-08" db="UniProtKB">
        <authorList>
            <consortium name="RefSeq"/>
        </authorList>
    </citation>
    <scope>IDENTIFICATION</scope>
    <source>
        <tissue evidence="8">Testes</tissue>
    </source>
</reference>
<evidence type="ECO:0000256" key="2">
    <source>
        <dbReference type="ARBA" id="ARBA00022692"/>
    </source>
</evidence>
<keyword evidence="4 5" id="KW-0472">Membrane</keyword>
<dbReference type="GeneID" id="100372633"/>
<dbReference type="Pfam" id="PF04116">
    <property type="entry name" value="FA_hydroxylase"/>
    <property type="match status" value="1"/>
</dbReference>
<name>A0ABM0GUQ5_SACKO</name>
<dbReference type="InterPro" id="IPR050307">
    <property type="entry name" value="Sterol_Desaturase_Related"/>
</dbReference>
<feature type="transmembrane region" description="Helical" evidence="5">
    <location>
        <begin position="203"/>
        <end position="221"/>
    </location>
</feature>
<dbReference type="PANTHER" id="PTHR11863">
    <property type="entry name" value="STEROL DESATURASE"/>
    <property type="match status" value="1"/>
</dbReference>
<evidence type="ECO:0000313" key="7">
    <source>
        <dbReference type="Proteomes" id="UP000694865"/>
    </source>
</evidence>
<feature type="transmembrane region" description="Helical" evidence="5">
    <location>
        <begin position="31"/>
        <end position="55"/>
    </location>
</feature>
<feature type="transmembrane region" description="Helical" evidence="5">
    <location>
        <begin position="127"/>
        <end position="144"/>
    </location>
</feature>
<evidence type="ECO:0000259" key="6">
    <source>
        <dbReference type="Pfam" id="PF04116"/>
    </source>
</evidence>
<proteinExistence type="predicted"/>
<keyword evidence="3 5" id="KW-1133">Transmembrane helix</keyword>
<dbReference type="InterPro" id="IPR006694">
    <property type="entry name" value="Fatty_acid_hydroxylase"/>
</dbReference>
<evidence type="ECO:0000256" key="4">
    <source>
        <dbReference type="ARBA" id="ARBA00023136"/>
    </source>
</evidence>
<dbReference type="Proteomes" id="UP000694865">
    <property type="component" value="Unplaced"/>
</dbReference>
<keyword evidence="7" id="KW-1185">Reference proteome</keyword>
<comment type="subcellular location">
    <subcellularLocation>
        <location evidence="1">Membrane</location>
    </subcellularLocation>
</comment>
<organism evidence="7 8">
    <name type="scientific">Saccoglossus kowalevskii</name>
    <name type="common">Acorn worm</name>
    <dbReference type="NCBI Taxonomy" id="10224"/>
    <lineage>
        <taxon>Eukaryota</taxon>
        <taxon>Metazoa</taxon>
        <taxon>Hemichordata</taxon>
        <taxon>Enteropneusta</taxon>
        <taxon>Harrimaniidae</taxon>
        <taxon>Saccoglossus</taxon>
    </lineage>
</organism>
<evidence type="ECO:0000256" key="3">
    <source>
        <dbReference type="ARBA" id="ARBA00022989"/>
    </source>
</evidence>
<feature type="transmembrane region" description="Helical" evidence="5">
    <location>
        <begin position="90"/>
        <end position="107"/>
    </location>
</feature>
<evidence type="ECO:0000256" key="5">
    <source>
        <dbReference type="SAM" id="Phobius"/>
    </source>
</evidence>
<keyword evidence="2 5" id="KW-0812">Transmembrane</keyword>
<dbReference type="RefSeq" id="XP_002737755.1">
    <property type="nucleotide sequence ID" value="XM_002737709.1"/>
</dbReference>
<evidence type="ECO:0000313" key="8">
    <source>
        <dbReference type="RefSeq" id="XP_002737755.1"/>
    </source>
</evidence>
<gene>
    <name evidence="8" type="primary">LOC100372633</name>
</gene>